<dbReference type="UniPathway" id="UPA00193"/>
<comment type="catalytic activity">
    <reaction evidence="12">
        <text>(6R)-5,10-methylene-5,6,7,8-tetrahydrofolate + NADP(+) = (6R)-5,10-methenyltetrahydrofolate + NADPH</text>
        <dbReference type="Rhea" id="RHEA:22812"/>
        <dbReference type="ChEBI" id="CHEBI:15636"/>
        <dbReference type="ChEBI" id="CHEBI:57455"/>
        <dbReference type="ChEBI" id="CHEBI:57783"/>
        <dbReference type="ChEBI" id="CHEBI:58349"/>
        <dbReference type="EC" id="1.5.1.5"/>
    </reaction>
</comment>
<evidence type="ECO:0000256" key="7">
    <source>
        <dbReference type="ARBA" id="ARBA00022857"/>
    </source>
</evidence>
<dbReference type="Gene3D" id="3.40.50.10860">
    <property type="entry name" value="Leucine Dehydrogenase, chain A, domain 1"/>
    <property type="match status" value="1"/>
</dbReference>
<dbReference type="SUPFAM" id="SSF51735">
    <property type="entry name" value="NAD(P)-binding Rossmann-fold domains"/>
    <property type="match status" value="1"/>
</dbReference>
<feature type="binding site" evidence="12">
    <location>
        <begin position="167"/>
        <end position="169"/>
    </location>
    <ligand>
        <name>NADP(+)</name>
        <dbReference type="ChEBI" id="CHEBI:58349"/>
    </ligand>
</feature>
<accession>A0A1S6QK84</accession>
<dbReference type="PRINTS" id="PR00085">
    <property type="entry name" value="THFDHDRGNASE"/>
</dbReference>
<comment type="caution">
    <text evidence="12">Lacks conserved residue(s) required for the propagation of feature annotation.</text>
</comment>
<feature type="domain" description="Tetrahydrofolate dehydrogenase/cyclohydrolase catalytic" evidence="13">
    <location>
        <begin position="5"/>
        <end position="120"/>
    </location>
</feature>
<evidence type="ECO:0000256" key="11">
    <source>
        <dbReference type="ARBA" id="ARBA00023268"/>
    </source>
</evidence>
<evidence type="ECO:0000256" key="4">
    <source>
        <dbReference type="ARBA" id="ARBA00022605"/>
    </source>
</evidence>
<evidence type="ECO:0000256" key="8">
    <source>
        <dbReference type="ARBA" id="ARBA00023002"/>
    </source>
</evidence>
<dbReference type="PANTHER" id="PTHR48099">
    <property type="entry name" value="C-1-TETRAHYDROFOLATE SYNTHASE, CYTOPLASMIC-RELATED"/>
    <property type="match status" value="1"/>
</dbReference>
<dbReference type="InterPro" id="IPR036291">
    <property type="entry name" value="NAD(P)-bd_dom_sf"/>
</dbReference>
<dbReference type="Pfam" id="PF00763">
    <property type="entry name" value="THF_DHG_CYH"/>
    <property type="match status" value="1"/>
</dbReference>
<proteinExistence type="inferred from homology"/>
<dbReference type="KEGG" id="lcu:PL11_008755"/>
<evidence type="ECO:0000256" key="6">
    <source>
        <dbReference type="ARBA" id="ARBA00022801"/>
    </source>
</evidence>
<dbReference type="Pfam" id="PF02882">
    <property type="entry name" value="THF_DHG_CYH_C"/>
    <property type="match status" value="1"/>
</dbReference>
<keyword evidence="7 12" id="KW-0521">NADP</keyword>
<keyword evidence="3 12" id="KW-0554">One-carbon metabolism</keyword>
<evidence type="ECO:0000313" key="15">
    <source>
        <dbReference type="EMBL" id="AQW22000.1"/>
    </source>
</evidence>
<dbReference type="GO" id="GO:0000105">
    <property type="term" value="P:L-histidine biosynthetic process"/>
    <property type="evidence" value="ECO:0007669"/>
    <property type="project" value="UniProtKB-KW"/>
</dbReference>
<dbReference type="Gene3D" id="3.40.50.720">
    <property type="entry name" value="NAD(P)-binding Rossmann-like Domain"/>
    <property type="match status" value="1"/>
</dbReference>
<reference evidence="15 16" key="1">
    <citation type="journal article" date="2015" name="Genome Announc.">
        <title>Genome Sequence of Lactobacillus curieae CCTCC M 2011381T, a Novel Producer of Gamma-aminobutyric Acid.</title>
        <authorList>
            <person name="Wang Y."/>
            <person name="Wang Y."/>
            <person name="Lang C."/>
            <person name="Wei D."/>
            <person name="Xu P."/>
            <person name="Xie J."/>
        </authorList>
    </citation>
    <scope>NUCLEOTIDE SEQUENCE [LARGE SCALE GENOMIC DNA]</scope>
    <source>
        <strain evidence="15 16">CCTCC M 2011381</strain>
    </source>
</reference>
<dbReference type="CDD" id="cd01080">
    <property type="entry name" value="NAD_bind_m-THF_DH_Cyclohyd"/>
    <property type="match status" value="1"/>
</dbReference>
<dbReference type="EC" id="1.5.1.5" evidence="12"/>
<evidence type="ECO:0000313" key="16">
    <source>
        <dbReference type="Proteomes" id="UP000030361"/>
    </source>
</evidence>
<keyword evidence="4 12" id="KW-0028">Amino-acid biosynthesis</keyword>
<dbReference type="AlphaFoldDB" id="A0A1S6QK84"/>
<dbReference type="FunFam" id="3.40.50.720:FF:000094">
    <property type="entry name" value="Bifunctional protein FolD"/>
    <property type="match status" value="1"/>
</dbReference>
<comment type="pathway">
    <text evidence="1 12">One-carbon metabolism; tetrahydrofolate interconversion.</text>
</comment>
<dbReference type="OrthoDB" id="9803580at2"/>
<dbReference type="EC" id="3.5.4.9" evidence="12"/>
<comment type="function">
    <text evidence="12">Catalyzes the oxidation of 5,10-methylenetetrahydrofolate to 5,10-methenyltetrahydrofolate and then the hydrolysis of 5,10-methenyltetrahydrofolate to 10-formyltetrahydrofolate.</text>
</comment>
<dbReference type="RefSeq" id="WP_035167252.1">
    <property type="nucleotide sequence ID" value="NZ_CP018906.1"/>
</dbReference>
<keyword evidence="9 12" id="KW-0368">Histidine biosynthesis</keyword>
<dbReference type="Proteomes" id="UP000030361">
    <property type="component" value="Chromosome"/>
</dbReference>
<evidence type="ECO:0000259" key="13">
    <source>
        <dbReference type="Pfam" id="PF00763"/>
    </source>
</evidence>
<organism evidence="15 16">
    <name type="scientific">Lentilactobacillus curieae</name>
    <dbReference type="NCBI Taxonomy" id="1138822"/>
    <lineage>
        <taxon>Bacteria</taxon>
        <taxon>Bacillati</taxon>
        <taxon>Bacillota</taxon>
        <taxon>Bacilli</taxon>
        <taxon>Lactobacillales</taxon>
        <taxon>Lactobacillaceae</taxon>
        <taxon>Lentilactobacillus</taxon>
    </lineage>
</organism>
<dbReference type="InterPro" id="IPR020631">
    <property type="entry name" value="THF_DH/CycHdrlase_NAD-bd_dom"/>
</dbReference>
<keyword evidence="8 12" id="KW-0560">Oxidoreductase</keyword>
<evidence type="ECO:0000256" key="10">
    <source>
        <dbReference type="ARBA" id="ARBA00023167"/>
    </source>
</evidence>
<dbReference type="GO" id="GO:0035999">
    <property type="term" value="P:tetrahydrofolate interconversion"/>
    <property type="evidence" value="ECO:0007669"/>
    <property type="project" value="UniProtKB-UniRule"/>
</dbReference>
<keyword evidence="16" id="KW-1185">Reference proteome</keyword>
<keyword evidence="5 12" id="KW-0658">Purine biosynthesis</keyword>
<evidence type="ECO:0000256" key="2">
    <source>
        <dbReference type="ARBA" id="ARBA00011738"/>
    </source>
</evidence>
<dbReference type="GO" id="GO:0004488">
    <property type="term" value="F:methylenetetrahydrofolate dehydrogenase (NADP+) activity"/>
    <property type="evidence" value="ECO:0007669"/>
    <property type="project" value="UniProtKB-UniRule"/>
</dbReference>
<dbReference type="HAMAP" id="MF_01576">
    <property type="entry name" value="THF_DHG_CYH"/>
    <property type="match status" value="1"/>
</dbReference>
<comment type="subunit">
    <text evidence="2 12">Homodimer.</text>
</comment>
<evidence type="ECO:0000256" key="5">
    <source>
        <dbReference type="ARBA" id="ARBA00022755"/>
    </source>
</evidence>
<keyword evidence="6 12" id="KW-0378">Hydrolase</keyword>
<dbReference type="FunFam" id="3.40.50.10860:FF:000005">
    <property type="entry name" value="C-1-tetrahydrofolate synthase, cytoplasmic, putative"/>
    <property type="match status" value="1"/>
</dbReference>
<dbReference type="InterPro" id="IPR020630">
    <property type="entry name" value="THF_DH/CycHdrlase_cat_dom"/>
</dbReference>
<comment type="catalytic activity">
    <reaction evidence="12">
        <text>(6R)-5,10-methenyltetrahydrofolate + H2O = (6R)-10-formyltetrahydrofolate + H(+)</text>
        <dbReference type="Rhea" id="RHEA:23700"/>
        <dbReference type="ChEBI" id="CHEBI:15377"/>
        <dbReference type="ChEBI" id="CHEBI:15378"/>
        <dbReference type="ChEBI" id="CHEBI:57455"/>
        <dbReference type="ChEBI" id="CHEBI:195366"/>
        <dbReference type="EC" id="3.5.4.9"/>
    </reaction>
</comment>
<dbReference type="InterPro" id="IPR000672">
    <property type="entry name" value="THF_DH/CycHdrlase"/>
</dbReference>
<evidence type="ECO:0000256" key="12">
    <source>
        <dbReference type="HAMAP-Rule" id="MF_01576"/>
    </source>
</evidence>
<feature type="domain" description="Tetrahydrofolate dehydrogenase/cyclohydrolase NAD(P)-binding" evidence="14">
    <location>
        <begin position="141"/>
        <end position="281"/>
    </location>
</feature>
<dbReference type="eggNOG" id="COG0190">
    <property type="taxonomic scope" value="Bacteria"/>
</dbReference>
<protein>
    <recommendedName>
        <fullName evidence="12">Bifunctional protein FolD</fullName>
    </recommendedName>
    <domain>
        <recommendedName>
            <fullName evidence="12">Methylenetetrahydrofolate dehydrogenase</fullName>
            <ecNumber evidence="12">1.5.1.5</ecNumber>
        </recommendedName>
    </domain>
    <domain>
        <recommendedName>
            <fullName evidence="12">Methenyltetrahydrofolate cyclohydrolase</fullName>
            <ecNumber evidence="12">3.5.4.9</ecNumber>
        </recommendedName>
    </domain>
</protein>
<sequence length="287" mass="31158">MATLIDGKALAKKVNAQTAERVAKLKAEHNIVPGLVVVIVGDDQASQRYVRNKHRTAQKLGINSSIKQLPNSVSQDELLELINEYNADSSINGILVQDPLPDQIDEKLVTRTILPEKDVDGFHPENVGKLFLADTTDYPVSCTPKGIMTMFTEYGIDLMGKDAVMIGRSSIVGKPMASLMLNEGASVTVVHRHTKDVKFYTKNADVIVSATGQLHTLTASDIKEGAVVIDVGQNMNEEGHLVGDVDFDEVEKKASYITPVPGGVGPMTIATLMQQTVDLTEWSLMSE</sequence>
<dbReference type="GO" id="GO:0009086">
    <property type="term" value="P:methionine biosynthetic process"/>
    <property type="evidence" value="ECO:0007669"/>
    <property type="project" value="UniProtKB-KW"/>
</dbReference>
<dbReference type="GO" id="GO:0005829">
    <property type="term" value="C:cytosol"/>
    <property type="evidence" value="ECO:0007669"/>
    <property type="project" value="TreeGrafter"/>
</dbReference>
<evidence type="ECO:0000256" key="3">
    <source>
        <dbReference type="ARBA" id="ARBA00022563"/>
    </source>
</evidence>
<evidence type="ECO:0000256" key="1">
    <source>
        <dbReference type="ARBA" id="ARBA00004777"/>
    </source>
</evidence>
<dbReference type="InterPro" id="IPR046346">
    <property type="entry name" value="Aminoacid_DH-like_N_sf"/>
</dbReference>
<name>A0A1S6QK84_9LACO</name>
<dbReference type="PANTHER" id="PTHR48099:SF5">
    <property type="entry name" value="C-1-TETRAHYDROFOLATE SYNTHASE, CYTOPLASMIC"/>
    <property type="match status" value="1"/>
</dbReference>
<dbReference type="GO" id="GO:0004477">
    <property type="term" value="F:methenyltetrahydrofolate cyclohydrolase activity"/>
    <property type="evidence" value="ECO:0007669"/>
    <property type="project" value="UniProtKB-UniRule"/>
</dbReference>
<evidence type="ECO:0000259" key="14">
    <source>
        <dbReference type="Pfam" id="PF02882"/>
    </source>
</evidence>
<keyword evidence="11 12" id="KW-0511">Multifunctional enzyme</keyword>
<dbReference type="EMBL" id="CP018906">
    <property type="protein sequence ID" value="AQW22000.1"/>
    <property type="molecule type" value="Genomic_DNA"/>
</dbReference>
<dbReference type="PROSITE" id="PS00767">
    <property type="entry name" value="THF_DHG_CYH_2"/>
    <property type="match status" value="1"/>
</dbReference>
<evidence type="ECO:0000256" key="9">
    <source>
        <dbReference type="ARBA" id="ARBA00023102"/>
    </source>
</evidence>
<keyword evidence="10 12" id="KW-0486">Methionine biosynthesis</keyword>
<dbReference type="SUPFAM" id="SSF53223">
    <property type="entry name" value="Aminoacid dehydrogenase-like, N-terminal domain"/>
    <property type="match status" value="1"/>
</dbReference>
<gene>
    <name evidence="12" type="primary">folD</name>
    <name evidence="15" type="ORF">PL11_008755</name>
</gene>
<comment type="similarity">
    <text evidence="12">Belongs to the tetrahydrofolate dehydrogenase/cyclohydrolase family.</text>
</comment>
<dbReference type="GO" id="GO:0006164">
    <property type="term" value="P:purine nucleotide biosynthetic process"/>
    <property type="evidence" value="ECO:0007669"/>
    <property type="project" value="UniProtKB-KW"/>
</dbReference>
<dbReference type="InterPro" id="IPR020867">
    <property type="entry name" value="THF_DH/CycHdrlase_CS"/>
</dbReference>